<dbReference type="InterPro" id="IPR017899">
    <property type="entry name" value="VPS28_C"/>
</dbReference>
<feature type="domain" description="VPS28 N-terminal" evidence="8">
    <location>
        <begin position="1"/>
        <end position="114"/>
    </location>
</feature>
<keyword evidence="2 5" id="KW-0813">Transport</keyword>
<gene>
    <name evidence="9" type="ORF">Malapachy_3716</name>
</gene>
<dbReference type="FunFam" id="1.20.120.1130:FF:000001">
    <property type="entry name" value="Vacuolar protein sorting-associated protein 28 homolog"/>
    <property type="match status" value="1"/>
</dbReference>
<protein>
    <recommendedName>
        <fullName evidence="5">Vacuolar protein sorting-associated protein 28</fullName>
    </recommendedName>
    <alternativeName>
        <fullName evidence="5">ESCRT-I complex subunit VPS28</fullName>
    </alternativeName>
</protein>
<dbReference type="SUPFAM" id="SSF140427">
    <property type="entry name" value="VPS28 C-terminal domain-like"/>
    <property type="match status" value="1"/>
</dbReference>
<dbReference type="RefSeq" id="XP_017991776.1">
    <property type="nucleotide sequence ID" value="XM_018138176.1"/>
</dbReference>
<comment type="subcellular location">
    <subcellularLocation>
        <location evidence="1">Late endosome membrane</location>
        <topology evidence="1">Peripheral membrane protein</topology>
    </subcellularLocation>
</comment>
<dbReference type="Gene3D" id="1.20.1440.200">
    <property type="match status" value="1"/>
</dbReference>
<dbReference type="InterPro" id="IPR007143">
    <property type="entry name" value="Vps28"/>
</dbReference>
<dbReference type="Pfam" id="PF03997">
    <property type="entry name" value="VPS28"/>
    <property type="match status" value="1"/>
</dbReference>
<dbReference type="GO" id="GO:0000813">
    <property type="term" value="C:ESCRT I complex"/>
    <property type="evidence" value="ECO:0007669"/>
    <property type="project" value="UniProtKB-UniRule"/>
</dbReference>
<dbReference type="Gene3D" id="1.20.120.1130">
    <property type="match status" value="1"/>
</dbReference>
<keyword evidence="4 5" id="KW-0653">Protein transport</keyword>
<evidence type="ECO:0000256" key="5">
    <source>
        <dbReference type="PIRNR" id="PIRNR017535"/>
    </source>
</evidence>
<dbReference type="EMBL" id="LGAV01000004">
    <property type="protein sequence ID" value="KOS14144.1"/>
    <property type="molecule type" value="Genomic_DNA"/>
</dbReference>
<comment type="similarity">
    <text evidence="5 6">Belongs to the VPS28 family.</text>
</comment>
<dbReference type="PIRSF" id="PIRSF017535">
    <property type="entry name" value="VPS28"/>
    <property type="match status" value="1"/>
</dbReference>
<evidence type="ECO:0000259" key="8">
    <source>
        <dbReference type="PROSITE" id="PS51313"/>
    </source>
</evidence>
<dbReference type="InterPro" id="IPR037206">
    <property type="entry name" value="VPS28_C_sf"/>
</dbReference>
<organism evidence="9 10">
    <name type="scientific">Malassezia pachydermatis</name>
    <dbReference type="NCBI Taxonomy" id="77020"/>
    <lineage>
        <taxon>Eukaryota</taxon>
        <taxon>Fungi</taxon>
        <taxon>Dikarya</taxon>
        <taxon>Basidiomycota</taxon>
        <taxon>Ustilaginomycotina</taxon>
        <taxon>Malasseziomycetes</taxon>
        <taxon>Malasseziales</taxon>
        <taxon>Malasseziaceae</taxon>
        <taxon>Malassezia</taxon>
    </lineage>
</organism>
<dbReference type="AlphaFoldDB" id="A0A0M8MTP8"/>
<comment type="function">
    <text evidence="5">Component of the ESCRT-I complex (endosomal sorting complex required for transport I), a regulator of vesicular trafficking process.</text>
</comment>
<dbReference type="GO" id="GO:0044877">
    <property type="term" value="F:protein-containing complex binding"/>
    <property type="evidence" value="ECO:0007669"/>
    <property type="project" value="TreeGrafter"/>
</dbReference>
<evidence type="ECO:0000256" key="6">
    <source>
        <dbReference type="PROSITE-ProRule" id="PRU00642"/>
    </source>
</evidence>
<dbReference type="Proteomes" id="UP000037751">
    <property type="component" value="Unassembled WGS sequence"/>
</dbReference>
<feature type="domain" description="VPS28 C-terminal" evidence="7">
    <location>
        <begin position="127"/>
        <end position="221"/>
    </location>
</feature>
<dbReference type="PROSITE" id="PS51313">
    <property type="entry name" value="VPS28_N"/>
    <property type="match status" value="1"/>
</dbReference>
<dbReference type="VEuPathDB" id="FungiDB:Malapachy_3716"/>
<dbReference type="InterPro" id="IPR038358">
    <property type="entry name" value="VPS28_N_sf"/>
</dbReference>
<keyword evidence="10" id="KW-1185">Reference proteome</keyword>
<dbReference type="PROSITE" id="PS51310">
    <property type="entry name" value="VPS28_C"/>
    <property type="match status" value="1"/>
</dbReference>
<dbReference type="PANTHER" id="PTHR12937:SF0">
    <property type="entry name" value="VACUOLAR PROTEIN SORTING-ASSOCIATED PROTEIN 28 HOMOLOG"/>
    <property type="match status" value="1"/>
</dbReference>
<dbReference type="GO" id="GO:0043328">
    <property type="term" value="P:protein transport to vacuole involved in ubiquitin-dependent protein catabolic process via the multivesicular body sorting pathway"/>
    <property type="evidence" value="ECO:0007669"/>
    <property type="project" value="TreeGrafter"/>
</dbReference>
<dbReference type="PANTHER" id="PTHR12937">
    <property type="entry name" value="VACUOLAR PROTEIN SORTING 28, ISOFORM 2 VPS28"/>
    <property type="match status" value="1"/>
</dbReference>
<evidence type="ECO:0000256" key="1">
    <source>
        <dbReference type="ARBA" id="ARBA00004633"/>
    </source>
</evidence>
<evidence type="ECO:0000256" key="2">
    <source>
        <dbReference type="ARBA" id="ARBA00022448"/>
    </source>
</evidence>
<evidence type="ECO:0000313" key="9">
    <source>
        <dbReference type="EMBL" id="KOS14144.1"/>
    </source>
</evidence>
<sequence length="224" mass="25287">MNVFEQRSRKEQKLYHTSQERINYESLATLFSLITCLDFLERAYVRGAVPEDAYATECTRLLGQYKIVSKLVTDPSKPSPYYFKDVDAFMAHFQMDHPAAAHRLALGVPATIEHAHIDATATSSSNGGAHIVAEITQNFITLMDALKLRMRAKDQLHPLLSDLLSTYTQVSGGSGEARQKLLEWLITLNKLSASDEVDEAQAREMLFDIENAYNAWFKSLQNRV</sequence>
<evidence type="ECO:0000313" key="10">
    <source>
        <dbReference type="Proteomes" id="UP000037751"/>
    </source>
</evidence>
<dbReference type="SUPFAM" id="SSF140111">
    <property type="entry name" value="Endosomal sorting complex assembly domain"/>
    <property type="match status" value="1"/>
</dbReference>
<comment type="caution">
    <text evidence="9">The sequence shown here is derived from an EMBL/GenBank/DDBJ whole genome shotgun (WGS) entry which is preliminary data.</text>
</comment>
<dbReference type="OrthoDB" id="2671at2759"/>
<dbReference type="STRING" id="77020.A0A0M8MTP8"/>
<name>A0A0M8MTP8_9BASI</name>
<dbReference type="GO" id="GO:0031902">
    <property type="term" value="C:late endosome membrane"/>
    <property type="evidence" value="ECO:0007669"/>
    <property type="project" value="UniProtKB-SubCell"/>
</dbReference>
<accession>A0A0M8MTP8</accession>
<dbReference type="InterPro" id="IPR017898">
    <property type="entry name" value="VPS28_N"/>
</dbReference>
<evidence type="ECO:0000259" key="7">
    <source>
        <dbReference type="PROSITE" id="PS51310"/>
    </source>
</evidence>
<proteinExistence type="inferred from homology"/>
<evidence type="ECO:0000256" key="3">
    <source>
        <dbReference type="ARBA" id="ARBA00022753"/>
    </source>
</evidence>
<dbReference type="InterPro" id="IPR037202">
    <property type="entry name" value="ESCRT_assembly_dom"/>
</dbReference>
<dbReference type="GeneID" id="28730052"/>
<reference evidence="9 10" key="1">
    <citation type="submission" date="2015-07" db="EMBL/GenBank/DDBJ databases">
        <title>Draft Genome Sequence of Malassezia furfur CBS1878 and Malassezia pachydermatis CBS1879.</title>
        <authorList>
            <person name="Triana S."/>
            <person name="Ohm R."/>
            <person name="Gonzalez A."/>
            <person name="DeCock H."/>
            <person name="Restrepo S."/>
            <person name="Celis A."/>
        </authorList>
    </citation>
    <scope>NUCLEOTIDE SEQUENCE [LARGE SCALE GENOMIC DNA]</scope>
    <source>
        <strain evidence="9 10">CBS 1879</strain>
    </source>
</reference>
<evidence type="ECO:0000256" key="4">
    <source>
        <dbReference type="ARBA" id="ARBA00022927"/>
    </source>
</evidence>
<keyword evidence="3 5" id="KW-0967">Endosome</keyword>